<reference evidence="1" key="1">
    <citation type="submission" date="2018-05" db="EMBL/GenBank/DDBJ databases">
        <authorList>
            <person name="Lanie J.A."/>
            <person name="Ng W.-L."/>
            <person name="Kazmierczak K.M."/>
            <person name="Andrzejewski T.M."/>
            <person name="Davidsen T.M."/>
            <person name="Wayne K.J."/>
            <person name="Tettelin H."/>
            <person name="Glass J.I."/>
            <person name="Rusch D."/>
            <person name="Podicherti R."/>
            <person name="Tsui H.-C.T."/>
            <person name="Winkler M.E."/>
        </authorList>
    </citation>
    <scope>NUCLEOTIDE SEQUENCE</scope>
</reference>
<dbReference type="PROSITE" id="PS51318">
    <property type="entry name" value="TAT"/>
    <property type="match status" value="1"/>
</dbReference>
<dbReference type="AlphaFoldDB" id="A0A382LWV9"/>
<name>A0A382LWV9_9ZZZZ</name>
<dbReference type="InterPro" id="IPR006311">
    <property type="entry name" value="TAT_signal"/>
</dbReference>
<dbReference type="EMBL" id="UINC01089077">
    <property type="protein sequence ID" value="SVC39857.1"/>
    <property type="molecule type" value="Genomic_DNA"/>
</dbReference>
<gene>
    <name evidence="1" type="ORF">METZ01_LOCUS292711</name>
</gene>
<feature type="non-terminal residue" evidence="1">
    <location>
        <position position="33"/>
    </location>
</feature>
<accession>A0A382LWV9</accession>
<organism evidence="1">
    <name type="scientific">marine metagenome</name>
    <dbReference type="NCBI Taxonomy" id="408172"/>
    <lineage>
        <taxon>unclassified sequences</taxon>
        <taxon>metagenomes</taxon>
        <taxon>ecological metagenomes</taxon>
    </lineage>
</organism>
<proteinExistence type="predicted"/>
<evidence type="ECO:0000313" key="1">
    <source>
        <dbReference type="EMBL" id="SVC39857.1"/>
    </source>
</evidence>
<sequence>MSQVNHPSRQQLSRRRLLQVGGIGAMGLTLPNF</sequence>
<protein>
    <submittedName>
        <fullName evidence="1">Uncharacterized protein</fullName>
    </submittedName>
</protein>